<name>A0A8X6HDB1_TRICU</name>
<evidence type="ECO:0000313" key="2">
    <source>
        <dbReference type="EMBL" id="GFR20688.1"/>
    </source>
</evidence>
<feature type="compositionally biased region" description="Basic and acidic residues" evidence="1">
    <location>
        <begin position="143"/>
        <end position="152"/>
    </location>
</feature>
<dbReference type="EMBL" id="BMAO01008087">
    <property type="protein sequence ID" value="GFR20688.1"/>
    <property type="molecule type" value="Genomic_DNA"/>
</dbReference>
<feature type="region of interest" description="Disordered" evidence="1">
    <location>
        <begin position="137"/>
        <end position="187"/>
    </location>
</feature>
<comment type="caution">
    <text evidence="2">The sequence shown here is derived from an EMBL/GenBank/DDBJ whole genome shotgun (WGS) entry which is preliminary data.</text>
</comment>
<evidence type="ECO:0000313" key="3">
    <source>
        <dbReference type="Proteomes" id="UP000887116"/>
    </source>
</evidence>
<sequence length="187" mass="21257">MAFLIASVSVPIIGADFLYHFNISPDLRNRKLIDNATKLNAICKLVSPEIHSIKLVSGESIFHDVLREFPEIVQPPSFSQEPPLSQNYTGPHEVIHRTDKVFTIFINGKKKAVSIDRLKPAYVWNDTEDIPLTGISKQQASETDQHPKDKTMSHVNKTESQSNEKTVKQTRSGRHVRFPKDLEHYIT</sequence>
<feature type="compositionally biased region" description="Basic and acidic residues" evidence="1">
    <location>
        <begin position="178"/>
        <end position="187"/>
    </location>
</feature>
<dbReference type="Proteomes" id="UP000887116">
    <property type="component" value="Unassembled WGS sequence"/>
</dbReference>
<gene>
    <name evidence="2" type="primary">Tf2-6_59</name>
    <name evidence="2" type="ORF">TNCT_683371</name>
</gene>
<evidence type="ECO:0000256" key="1">
    <source>
        <dbReference type="SAM" id="MobiDB-lite"/>
    </source>
</evidence>
<protein>
    <submittedName>
        <fullName evidence="2">Transposon Tf2-6 polyprotein</fullName>
    </submittedName>
</protein>
<keyword evidence="3" id="KW-1185">Reference proteome</keyword>
<accession>A0A8X6HDB1</accession>
<reference evidence="2" key="1">
    <citation type="submission" date="2020-07" db="EMBL/GenBank/DDBJ databases">
        <title>Multicomponent nature underlies the extraordinary mechanical properties of spider dragline silk.</title>
        <authorList>
            <person name="Kono N."/>
            <person name="Nakamura H."/>
            <person name="Mori M."/>
            <person name="Yoshida Y."/>
            <person name="Ohtoshi R."/>
            <person name="Malay A.D."/>
            <person name="Moran D.A.P."/>
            <person name="Tomita M."/>
            <person name="Numata K."/>
            <person name="Arakawa K."/>
        </authorList>
    </citation>
    <scope>NUCLEOTIDE SEQUENCE</scope>
</reference>
<organism evidence="2 3">
    <name type="scientific">Trichonephila clavata</name>
    <name type="common">Joro spider</name>
    <name type="synonym">Nephila clavata</name>
    <dbReference type="NCBI Taxonomy" id="2740835"/>
    <lineage>
        <taxon>Eukaryota</taxon>
        <taxon>Metazoa</taxon>
        <taxon>Ecdysozoa</taxon>
        <taxon>Arthropoda</taxon>
        <taxon>Chelicerata</taxon>
        <taxon>Arachnida</taxon>
        <taxon>Araneae</taxon>
        <taxon>Araneomorphae</taxon>
        <taxon>Entelegynae</taxon>
        <taxon>Araneoidea</taxon>
        <taxon>Nephilidae</taxon>
        <taxon>Trichonephila</taxon>
    </lineage>
</organism>
<feature type="compositionally biased region" description="Polar residues" evidence="1">
    <location>
        <begin position="153"/>
        <end position="164"/>
    </location>
</feature>
<dbReference type="OrthoDB" id="10048650at2759"/>
<proteinExistence type="predicted"/>
<dbReference type="AlphaFoldDB" id="A0A8X6HDB1"/>